<feature type="transmembrane region" description="Helical" evidence="6">
    <location>
        <begin position="326"/>
        <end position="348"/>
    </location>
</feature>
<feature type="transmembrane region" description="Helical" evidence="6">
    <location>
        <begin position="18"/>
        <end position="41"/>
    </location>
</feature>
<dbReference type="InterPro" id="IPR036259">
    <property type="entry name" value="MFS_trans_sf"/>
</dbReference>
<keyword evidence="2" id="KW-0813">Transport</keyword>
<feature type="transmembrane region" description="Helical" evidence="6">
    <location>
        <begin position="151"/>
        <end position="172"/>
    </location>
</feature>
<dbReference type="PANTHER" id="PTHR23530">
    <property type="entry name" value="TRANSPORT PROTEIN-RELATED"/>
    <property type="match status" value="1"/>
</dbReference>
<evidence type="ECO:0000256" key="5">
    <source>
        <dbReference type="ARBA" id="ARBA00023136"/>
    </source>
</evidence>
<dbReference type="EMBL" id="AVPG01000035">
    <property type="protein sequence ID" value="KGX84576.1"/>
    <property type="molecule type" value="Genomic_DNA"/>
</dbReference>
<dbReference type="PROSITE" id="PS50850">
    <property type="entry name" value="MFS"/>
    <property type="match status" value="1"/>
</dbReference>
<feature type="transmembrane region" description="Helical" evidence="6">
    <location>
        <begin position="270"/>
        <end position="287"/>
    </location>
</feature>
<keyword evidence="3 6" id="KW-0812">Transmembrane</keyword>
<name>A0A0A5FUY2_9BACI</name>
<proteinExistence type="predicted"/>
<accession>A0A0A5FUY2</accession>
<feature type="domain" description="Major facilitator superfamily (MFS) profile" evidence="7">
    <location>
        <begin position="1"/>
        <end position="380"/>
    </location>
</feature>
<gene>
    <name evidence="8" type="ORF">N784_13130</name>
</gene>
<comment type="subcellular location">
    <subcellularLocation>
        <location evidence="1">Cell membrane</location>
        <topology evidence="1">Multi-pass membrane protein</topology>
    </subcellularLocation>
</comment>
<reference evidence="8 9" key="1">
    <citation type="submission" date="2013-08" db="EMBL/GenBank/DDBJ databases">
        <authorList>
            <person name="Huang J."/>
            <person name="Wang G."/>
        </authorList>
    </citation>
    <scope>NUCLEOTIDE SEQUENCE [LARGE SCALE GENOMIC DNA]</scope>
    <source>
        <strain evidence="8 9">JSM 072002</strain>
    </source>
</reference>
<keyword evidence="9" id="KW-1185">Reference proteome</keyword>
<keyword evidence="4 6" id="KW-1133">Transmembrane helix</keyword>
<dbReference type="Proteomes" id="UP000030401">
    <property type="component" value="Unassembled WGS sequence"/>
</dbReference>
<protein>
    <submittedName>
        <fullName evidence="8">Major facilitator transporter</fullName>
    </submittedName>
</protein>
<dbReference type="Pfam" id="PF07690">
    <property type="entry name" value="MFS_1"/>
    <property type="match status" value="1"/>
</dbReference>
<evidence type="ECO:0000256" key="2">
    <source>
        <dbReference type="ARBA" id="ARBA00022448"/>
    </source>
</evidence>
<dbReference type="InterPro" id="IPR011701">
    <property type="entry name" value="MFS"/>
</dbReference>
<evidence type="ECO:0000256" key="1">
    <source>
        <dbReference type="ARBA" id="ARBA00004651"/>
    </source>
</evidence>
<dbReference type="InterPro" id="IPR005829">
    <property type="entry name" value="Sugar_transporter_CS"/>
</dbReference>
<dbReference type="AlphaFoldDB" id="A0A0A5FUY2"/>
<feature type="transmembrane region" description="Helical" evidence="6">
    <location>
        <begin position="240"/>
        <end position="258"/>
    </location>
</feature>
<evidence type="ECO:0000313" key="9">
    <source>
        <dbReference type="Proteomes" id="UP000030401"/>
    </source>
</evidence>
<dbReference type="PROSITE" id="PS00216">
    <property type="entry name" value="SUGAR_TRANSPORT_1"/>
    <property type="match status" value="1"/>
</dbReference>
<dbReference type="PANTHER" id="PTHR23530:SF1">
    <property type="entry name" value="PERMEASE, MAJOR FACILITATOR SUPERFAMILY-RELATED"/>
    <property type="match status" value="1"/>
</dbReference>
<dbReference type="GO" id="GO:0005886">
    <property type="term" value="C:plasma membrane"/>
    <property type="evidence" value="ECO:0007669"/>
    <property type="project" value="UniProtKB-SubCell"/>
</dbReference>
<feature type="transmembrane region" description="Helical" evidence="6">
    <location>
        <begin position="293"/>
        <end position="314"/>
    </location>
</feature>
<sequence>MLYATGFMGNFFFERGIWILYLSSMGLSLFQIGILQSVLSATMFVMEMPTGVISDKIGRKRALLLGHIFLIFYFSVFLVSTDFWLFFLGHVFYGIGLSFISGTDQAMLYDSLKEQKLEHKYGKSIGYYNALVITALALSMAMGGFLSELSWNYVFVAGIVTQIIAMIINLFLKPPSIVESGDEGVSSIKDIVGEAKEFITFNGAFRFLVISISTFVAITSVFYMYGQELLNQQGMSVKNISLLFAGMAIIQAVVSILSPQLADRYSGKKVLIITFLTIGFLYLLIPINNIFLLVSFIIINCMFEAVGVVSSKIINDELNSKTRATLLSLISLLDSILMFLAFPLIGFLAGYADISLILTVIGVASIIISCFTLFKFYKIKTLHSNEKVKTNI</sequence>
<dbReference type="SUPFAM" id="SSF103473">
    <property type="entry name" value="MFS general substrate transporter"/>
    <property type="match status" value="1"/>
</dbReference>
<evidence type="ECO:0000256" key="4">
    <source>
        <dbReference type="ARBA" id="ARBA00022989"/>
    </source>
</evidence>
<feature type="transmembrane region" description="Helical" evidence="6">
    <location>
        <begin position="62"/>
        <end position="79"/>
    </location>
</feature>
<feature type="transmembrane region" description="Helical" evidence="6">
    <location>
        <begin position="204"/>
        <end position="225"/>
    </location>
</feature>
<evidence type="ECO:0000259" key="7">
    <source>
        <dbReference type="PROSITE" id="PS50850"/>
    </source>
</evidence>
<dbReference type="Gene3D" id="1.20.1250.20">
    <property type="entry name" value="MFS general substrate transporter like domains"/>
    <property type="match status" value="2"/>
</dbReference>
<dbReference type="GO" id="GO:0022857">
    <property type="term" value="F:transmembrane transporter activity"/>
    <property type="evidence" value="ECO:0007669"/>
    <property type="project" value="InterPro"/>
</dbReference>
<evidence type="ECO:0000256" key="3">
    <source>
        <dbReference type="ARBA" id="ARBA00022692"/>
    </source>
</evidence>
<feature type="transmembrane region" description="Helical" evidence="6">
    <location>
        <begin position="354"/>
        <end position="377"/>
    </location>
</feature>
<feature type="transmembrane region" description="Helical" evidence="6">
    <location>
        <begin position="85"/>
        <end position="104"/>
    </location>
</feature>
<organism evidence="8 9">
    <name type="scientific">Pontibacillus litoralis JSM 072002</name>
    <dbReference type="NCBI Taxonomy" id="1385512"/>
    <lineage>
        <taxon>Bacteria</taxon>
        <taxon>Bacillati</taxon>
        <taxon>Bacillota</taxon>
        <taxon>Bacilli</taxon>
        <taxon>Bacillales</taxon>
        <taxon>Bacillaceae</taxon>
        <taxon>Pontibacillus</taxon>
    </lineage>
</organism>
<feature type="transmembrane region" description="Helical" evidence="6">
    <location>
        <begin position="125"/>
        <end position="145"/>
    </location>
</feature>
<dbReference type="eggNOG" id="COG1615">
    <property type="taxonomic scope" value="Bacteria"/>
</dbReference>
<evidence type="ECO:0000256" key="6">
    <source>
        <dbReference type="SAM" id="Phobius"/>
    </source>
</evidence>
<evidence type="ECO:0000313" key="8">
    <source>
        <dbReference type="EMBL" id="KGX84576.1"/>
    </source>
</evidence>
<comment type="caution">
    <text evidence="8">The sequence shown here is derived from an EMBL/GenBank/DDBJ whole genome shotgun (WGS) entry which is preliminary data.</text>
</comment>
<dbReference type="InterPro" id="IPR053160">
    <property type="entry name" value="MFS_DHA3_Transporter"/>
</dbReference>
<keyword evidence="5 6" id="KW-0472">Membrane</keyword>
<dbReference type="InterPro" id="IPR020846">
    <property type="entry name" value="MFS_dom"/>
</dbReference>
<dbReference type="STRING" id="1385512.N784_13130"/>